<keyword evidence="2" id="KW-1185">Reference proteome</keyword>
<dbReference type="Proteomes" id="UP000659124">
    <property type="component" value="Unassembled WGS sequence"/>
</dbReference>
<evidence type="ECO:0000313" key="2">
    <source>
        <dbReference type="Proteomes" id="UP000659124"/>
    </source>
</evidence>
<comment type="caution">
    <text evidence="1">The sequence shown here is derived from an EMBL/GenBank/DDBJ whole genome shotgun (WGS) entry which is preliminary data.</text>
</comment>
<protein>
    <submittedName>
        <fullName evidence="1">C10 family peptidase</fullName>
    </submittedName>
</protein>
<sequence length="226" mass="24481">MPPSNCPNGSPNAPYPAGCFVIAAAQVQAYYRPNLQVNINGAATPFQWDAMLSTPYGGDEATNQNTRNHLTSFIKNVFNGCATTPSCDGSSTNSTSGIAYLRQTLNVNNGIGINMTDIKNSLDQLKLVLATGFREPNNDGNPKVGHAWVVDGYAVTSLNPGETIVGNNVWQRYNMYLHCNMGWGSFWSGSGWYLVGKDNVGSLTFASNSAQKYKINLTFFSNISKK</sequence>
<accession>A0ABR7TXI6</accession>
<dbReference type="Pfam" id="PF01640">
    <property type="entry name" value="Peptidase_C10"/>
    <property type="match status" value="1"/>
</dbReference>
<name>A0ABR7TXI6_9BACT</name>
<dbReference type="InterPro" id="IPR044934">
    <property type="entry name" value="Streptopain_sf"/>
</dbReference>
<proteinExistence type="predicted"/>
<organism evidence="1 2">
    <name type="scientific">Chitinophaga qingshengii</name>
    <dbReference type="NCBI Taxonomy" id="1569794"/>
    <lineage>
        <taxon>Bacteria</taxon>
        <taxon>Pseudomonadati</taxon>
        <taxon>Bacteroidota</taxon>
        <taxon>Chitinophagia</taxon>
        <taxon>Chitinophagales</taxon>
        <taxon>Chitinophagaceae</taxon>
        <taxon>Chitinophaga</taxon>
    </lineage>
</organism>
<evidence type="ECO:0000313" key="1">
    <source>
        <dbReference type="EMBL" id="MBC9934139.1"/>
    </source>
</evidence>
<dbReference type="InterPro" id="IPR038765">
    <property type="entry name" value="Papain-like_cys_pep_sf"/>
</dbReference>
<dbReference type="Gene3D" id="3.90.70.50">
    <property type="entry name" value="Peptidase C10, streptopain"/>
    <property type="match status" value="1"/>
</dbReference>
<dbReference type="EMBL" id="JACVFC010000005">
    <property type="protein sequence ID" value="MBC9934139.1"/>
    <property type="molecule type" value="Genomic_DNA"/>
</dbReference>
<dbReference type="SUPFAM" id="SSF54001">
    <property type="entry name" value="Cysteine proteinases"/>
    <property type="match status" value="1"/>
</dbReference>
<gene>
    <name evidence="1" type="ORF">ICL07_27380</name>
</gene>
<dbReference type="InterPro" id="IPR000200">
    <property type="entry name" value="Peptidase_C10"/>
</dbReference>
<dbReference type="RefSeq" id="WP_188091258.1">
    <property type="nucleotide sequence ID" value="NZ_JACVFC010000005.1"/>
</dbReference>
<reference evidence="1 2" key="1">
    <citation type="submission" date="2020-09" db="EMBL/GenBank/DDBJ databases">
        <title>Genome sequences of type strains of Chitinophaga qingshengii and Chitinophaga varians.</title>
        <authorList>
            <person name="Kittiwongwattana C."/>
        </authorList>
    </citation>
    <scope>NUCLEOTIDE SEQUENCE [LARGE SCALE GENOMIC DNA]</scope>
    <source>
        <strain evidence="1 2">JCM 30026</strain>
    </source>
</reference>